<name>A0AAV2MEP8_KNICA</name>
<organism evidence="2 3">
    <name type="scientific">Knipowitschia caucasica</name>
    <name type="common">Caucasian dwarf goby</name>
    <name type="synonym">Pomatoschistus caucasicus</name>
    <dbReference type="NCBI Taxonomy" id="637954"/>
    <lineage>
        <taxon>Eukaryota</taxon>
        <taxon>Metazoa</taxon>
        <taxon>Chordata</taxon>
        <taxon>Craniata</taxon>
        <taxon>Vertebrata</taxon>
        <taxon>Euteleostomi</taxon>
        <taxon>Actinopterygii</taxon>
        <taxon>Neopterygii</taxon>
        <taxon>Teleostei</taxon>
        <taxon>Neoteleostei</taxon>
        <taxon>Acanthomorphata</taxon>
        <taxon>Gobiaria</taxon>
        <taxon>Gobiiformes</taxon>
        <taxon>Gobioidei</taxon>
        <taxon>Gobiidae</taxon>
        <taxon>Gobiinae</taxon>
        <taxon>Knipowitschia</taxon>
    </lineage>
</organism>
<reference evidence="2 3" key="1">
    <citation type="submission" date="2024-04" db="EMBL/GenBank/DDBJ databases">
        <authorList>
            <person name="Waldvogel A.-M."/>
            <person name="Schoenle A."/>
        </authorList>
    </citation>
    <scope>NUCLEOTIDE SEQUENCE [LARGE SCALE GENOMIC DNA]</scope>
</reference>
<dbReference type="AlphaFoldDB" id="A0AAV2MEP8"/>
<evidence type="ECO:0000313" key="3">
    <source>
        <dbReference type="Proteomes" id="UP001497482"/>
    </source>
</evidence>
<gene>
    <name evidence="2" type="ORF">KC01_LOCUS38161</name>
</gene>
<keyword evidence="3" id="KW-1185">Reference proteome</keyword>
<evidence type="ECO:0000256" key="1">
    <source>
        <dbReference type="SAM" id="MobiDB-lite"/>
    </source>
</evidence>
<feature type="compositionally biased region" description="Basic residues" evidence="1">
    <location>
        <begin position="85"/>
        <end position="94"/>
    </location>
</feature>
<feature type="region of interest" description="Disordered" evidence="1">
    <location>
        <begin position="73"/>
        <end position="94"/>
    </location>
</feature>
<accession>A0AAV2MEP8</accession>
<proteinExistence type="predicted"/>
<evidence type="ECO:0000313" key="2">
    <source>
        <dbReference type="EMBL" id="CAL1611770.1"/>
    </source>
</evidence>
<dbReference type="Proteomes" id="UP001497482">
    <property type="component" value="Chromosome 7"/>
</dbReference>
<sequence>MRTTPGAAGVQLADGGTALAHGGCGGYGLKNGTFRTHSSHGADRLIPFLQIVCAEAWSSYKEKAEPALIKTPGHLLAPIPEGPRRSRSLGRRRE</sequence>
<protein>
    <submittedName>
        <fullName evidence="2">Uncharacterized protein</fullName>
    </submittedName>
</protein>
<dbReference type="EMBL" id="OZ035829">
    <property type="protein sequence ID" value="CAL1611770.1"/>
    <property type="molecule type" value="Genomic_DNA"/>
</dbReference>